<protein>
    <submittedName>
        <fullName evidence="2">Uncharacterized protein</fullName>
    </submittedName>
</protein>
<proteinExistence type="predicted"/>
<comment type="caution">
    <text evidence="2">The sequence shown here is derived from an EMBL/GenBank/DDBJ whole genome shotgun (WGS) entry which is preliminary data.</text>
</comment>
<feature type="region of interest" description="Disordered" evidence="1">
    <location>
        <begin position="1"/>
        <end position="59"/>
    </location>
</feature>
<dbReference type="Proteomes" id="UP000094444">
    <property type="component" value="Unassembled WGS sequence"/>
</dbReference>
<organism evidence="2 3">
    <name type="scientific">Diaporthe helianthi</name>
    <dbReference type="NCBI Taxonomy" id="158607"/>
    <lineage>
        <taxon>Eukaryota</taxon>
        <taxon>Fungi</taxon>
        <taxon>Dikarya</taxon>
        <taxon>Ascomycota</taxon>
        <taxon>Pezizomycotina</taxon>
        <taxon>Sordariomycetes</taxon>
        <taxon>Sordariomycetidae</taxon>
        <taxon>Diaporthales</taxon>
        <taxon>Diaporthaceae</taxon>
        <taxon>Diaporthe</taxon>
    </lineage>
</organism>
<feature type="region of interest" description="Disordered" evidence="1">
    <location>
        <begin position="80"/>
        <end position="108"/>
    </location>
</feature>
<dbReference type="EMBL" id="MAVT02000992">
    <property type="protein sequence ID" value="POS72478.1"/>
    <property type="molecule type" value="Genomic_DNA"/>
</dbReference>
<name>A0A2P5HQG7_DIAHE</name>
<evidence type="ECO:0000313" key="2">
    <source>
        <dbReference type="EMBL" id="POS72478.1"/>
    </source>
</evidence>
<feature type="compositionally biased region" description="Basic and acidic residues" evidence="1">
    <location>
        <begin position="1"/>
        <end position="11"/>
    </location>
</feature>
<dbReference type="InParanoid" id="A0A2P5HQG7"/>
<dbReference type="AlphaFoldDB" id="A0A2P5HQG7"/>
<evidence type="ECO:0000256" key="1">
    <source>
        <dbReference type="SAM" id="MobiDB-lite"/>
    </source>
</evidence>
<accession>A0A2P5HQG7</accession>
<evidence type="ECO:0000313" key="3">
    <source>
        <dbReference type="Proteomes" id="UP000094444"/>
    </source>
</evidence>
<keyword evidence="3" id="KW-1185">Reference proteome</keyword>
<sequence>MPECLPTREARSSTSTSTNNIPAHLSAKVLSSRDRRPRWPRPIAADSRHTPYSTGSPPQRGLGGCLLRFLSALGSSANLTTGALSPTHEEPGCHPSHPPPTAAVSGPNQAARAFDWAVPHRLENTIQFGVAPG</sequence>
<reference evidence="2" key="1">
    <citation type="submission" date="2017-09" db="EMBL/GenBank/DDBJ databases">
        <title>Polyketide synthases of a Diaporthe helianthi virulent isolate.</title>
        <authorList>
            <person name="Baroncelli R."/>
        </authorList>
    </citation>
    <scope>NUCLEOTIDE SEQUENCE [LARGE SCALE GENOMIC DNA]</scope>
    <source>
        <strain evidence="2">7/96</strain>
    </source>
</reference>
<gene>
    <name evidence="2" type="ORF">DHEL01_v209129</name>
</gene>